<evidence type="ECO:0000313" key="2">
    <source>
        <dbReference type="Proteomes" id="UP000001505"/>
    </source>
</evidence>
<dbReference type="KEGG" id="wch:wcw_1521"/>
<gene>
    <name evidence="1" type="ordered locus">wcw_1521</name>
</gene>
<dbReference type="STRING" id="716544.wcw_1521"/>
<dbReference type="PROSITE" id="PS51257">
    <property type="entry name" value="PROKAR_LIPOPROTEIN"/>
    <property type="match status" value="1"/>
</dbReference>
<dbReference type="Pfam" id="PF04390">
    <property type="entry name" value="LptE"/>
    <property type="match status" value="1"/>
</dbReference>
<dbReference type="GO" id="GO:0043165">
    <property type="term" value="P:Gram-negative-bacterium-type cell outer membrane assembly"/>
    <property type="evidence" value="ECO:0007669"/>
    <property type="project" value="InterPro"/>
</dbReference>
<dbReference type="HOGENOM" id="CLU_1414668_0_0_0"/>
<sequence>MTRYIYAFLIIFSTGCGYQLGRGSQLATYQTISIPYICGDRTGEMTNALIKEMSRSGAFAYRNRSADLCLKVNIVDLFEQNIGYQQGPDDDDGYDDQDGRCRTGNSVIPNETRLIVIAEVTVIESCTGCVKLGPGRIRASYDFDHDYYFSPDGINQTSLGQLTNMESAREAVIRPLSAVLAQKIVDYVVYSW</sequence>
<dbReference type="GO" id="GO:0019867">
    <property type="term" value="C:outer membrane"/>
    <property type="evidence" value="ECO:0007669"/>
    <property type="project" value="InterPro"/>
</dbReference>
<dbReference type="EMBL" id="CP001928">
    <property type="protein sequence ID" value="ADI38870.1"/>
    <property type="molecule type" value="Genomic_DNA"/>
</dbReference>
<keyword evidence="2" id="KW-1185">Reference proteome</keyword>
<reference evidence="1 2" key="1">
    <citation type="journal article" date="2010" name="PLoS ONE">
        <title>The Waddlia genome: a window into chlamydial biology.</title>
        <authorList>
            <person name="Bertelli C."/>
            <person name="Collyn F."/>
            <person name="Croxatto A."/>
            <person name="Ruckert C."/>
            <person name="Polkinghorne A."/>
            <person name="Kebbi-Beghdadi C."/>
            <person name="Goesmann A."/>
            <person name="Vaughan L."/>
            <person name="Greub G."/>
        </authorList>
    </citation>
    <scope>NUCLEOTIDE SEQUENCE [LARGE SCALE GENOMIC DNA]</scope>
    <source>
        <strain evidence="2">ATCC VR-1470 / WSU 86-1044</strain>
    </source>
</reference>
<evidence type="ECO:0008006" key="3">
    <source>
        <dbReference type="Google" id="ProtNLM"/>
    </source>
</evidence>
<dbReference type="OrthoDB" id="21402at2"/>
<dbReference type="eggNOG" id="ENOG50338U8">
    <property type="taxonomic scope" value="Bacteria"/>
</dbReference>
<evidence type="ECO:0000313" key="1">
    <source>
        <dbReference type="EMBL" id="ADI38870.1"/>
    </source>
</evidence>
<dbReference type="RefSeq" id="WP_013182578.1">
    <property type="nucleotide sequence ID" value="NC_014225.1"/>
</dbReference>
<dbReference type="InterPro" id="IPR007485">
    <property type="entry name" value="LPS_assembly_LptE"/>
</dbReference>
<dbReference type="AlphaFoldDB" id="D6YS25"/>
<organism evidence="1 2">
    <name type="scientific">Waddlia chondrophila (strain ATCC VR-1470 / WSU 86-1044)</name>
    <dbReference type="NCBI Taxonomy" id="716544"/>
    <lineage>
        <taxon>Bacteria</taxon>
        <taxon>Pseudomonadati</taxon>
        <taxon>Chlamydiota</taxon>
        <taxon>Chlamydiia</taxon>
        <taxon>Parachlamydiales</taxon>
        <taxon>Waddliaceae</taxon>
        <taxon>Waddlia</taxon>
    </lineage>
</organism>
<dbReference type="Proteomes" id="UP000001505">
    <property type="component" value="Chromosome"/>
</dbReference>
<accession>D6YS25</accession>
<proteinExistence type="predicted"/>
<protein>
    <recommendedName>
        <fullName evidence="3">Lipoprotein</fullName>
    </recommendedName>
</protein>
<name>D6YS25_WADCW</name>